<accession>A0A550CVC3</accession>
<dbReference type="EMBL" id="VDMD01000002">
    <property type="protein sequence ID" value="TRM68738.1"/>
    <property type="molecule type" value="Genomic_DNA"/>
</dbReference>
<sequence length="86" mass="9797">MSLATNIIVSRSPRATERVTVDQRTPNFAGMYIPMAYASYHFFRFFEQDLRGRRVSEAHVSVGGHVSLGGLILYTLLTKLYSRSQR</sequence>
<feature type="transmembrane region" description="Helical" evidence="1">
    <location>
        <begin position="58"/>
        <end position="77"/>
    </location>
</feature>
<protein>
    <submittedName>
        <fullName evidence="2">Uncharacterized protein</fullName>
    </submittedName>
</protein>
<proteinExistence type="predicted"/>
<dbReference type="Proteomes" id="UP000320762">
    <property type="component" value="Unassembled WGS sequence"/>
</dbReference>
<dbReference type="AlphaFoldDB" id="A0A550CVC3"/>
<organism evidence="2 3">
    <name type="scientific">Schizophyllum amplum</name>
    <dbReference type="NCBI Taxonomy" id="97359"/>
    <lineage>
        <taxon>Eukaryota</taxon>
        <taxon>Fungi</taxon>
        <taxon>Dikarya</taxon>
        <taxon>Basidiomycota</taxon>
        <taxon>Agaricomycotina</taxon>
        <taxon>Agaricomycetes</taxon>
        <taxon>Agaricomycetidae</taxon>
        <taxon>Agaricales</taxon>
        <taxon>Schizophyllaceae</taxon>
        <taxon>Schizophyllum</taxon>
    </lineage>
</organism>
<gene>
    <name evidence="2" type="ORF">BD626DRAFT_120271</name>
</gene>
<name>A0A550CVC3_9AGAR</name>
<keyword evidence="1" id="KW-0472">Membrane</keyword>
<feature type="transmembrane region" description="Helical" evidence="1">
    <location>
        <begin position="28"/>
        <end position="46"/>
    </location>
</feature>
<keyword evidence="3" id="KW-1185">Reference proteome</keyword>
<evidence type="ECO:0000313" key="2">
    <source>
        <dbReference type="EMBL" id="TRM68738.1"/>
    </source>
</evidence>
<reference evidence="2 3" key="1">
    <citation type="journal article" date="2019" name="New Phytol.">
        <title>Comparative genomics reveals unique wood-decay strategies and fruiting body development in the Schizophyllaceae.</title>
        <authorList>
            <person name="Almasi E."/>
            <person name="Sahu N."/>
            <person name="Krizsan K."/>
            <person name="Balint B."/>
            <person name="Kovacs G.M."/>
            <person name="Kiss B."/>
            <person name="Cseklye J."/>
            <person name="Drula E."/>
            <person name="Henrissat B."/>
            <person name="Nagy I."/>
            <person name="Chovatia M."/>
            <person name="Adam C."/>
            <person name="LaButti K."/>
            <person name="Lipzen A."/>
            <person name="Riley R."/>
            <person name="Grigoriev I.V."/>
            <person name="Nagy L.G."/>
        </authorList>
    </citation>
    <scope>NUCLEOTIDE SEQUENCE [LARGE SCALE GENOMIC DNA]</scope>
    <source>
        <strain evidence="2 3">NL-1724</strain>
    </source>
</reference>
<evidence type="ECO:0000256" key="1">
    <source>
        <dbReference type="SAM" id="Phobius"/>
    </source>
</evidence>
<keyword evidence="1" id="KW-0812">Transmembrane</keyword>
<keyword evidence="1" id="KW-1133">Transmembrane helix</keyword>
<comment type="caution">
    <text evidence="2">The sequence shown here is derived from an EMBL/GenBank/DDBJ whole genome shotgun (WGS) entry which is preliminary data.</text>
</comment>
<evidence type="ECO:0000313" key="3">
    <source>
        <dbReference type="Proteomes" id="UP000320762"/>
    </source>
</evidence>